<keyword evidence="1" id="KW-0812">Transmembrane</keyword>
<reference evidence="3 4" key="1">
    <citation type="submission" date="2020-07" db="EMBL/GenBank/DDBJ databases">
        <title>Sequencing the genomes of 1000 actinobacteria strains.</title>
        <authorList>
            <person name="Klenk H.-P."/>
        </authorList>
    </citation>
    <scope>NUCLEOTIDE SEQUENCE [LARGE SCALE GENOMIC DNA]</scope>
    <source>
        <strain evidence="3 4">DSM 18448</strain>
    </source>
</reference>
<accession>A0A852ZKR3</accession>
<sequence>MAHGLDLPGPLVSVLSELGYLWPDADEVRLMQLGQAWVSLQSKLDGVVTDAQRAAEQVWTHNKGDDVNAFKEAWGKAEDALDTLQKDATGVVVVGALILVCALVVLMLKIWVITQLVLLVIAIAQAIATAAITFGASLLEIPVFKEIFSRIINLLIGQALEVLLG</sequence>
<organism evidence="3 4">
    <name type="scientific">Actinopolymorpha rutila</name>
    <dbReference type="NCBI Taxonomy" id="446787"/>
    <lineage>
        <taxon>Bacteria</taxon>
        <taxon>Bacillati</taxon>
        <taxon>Actinomycetota</taxon>
        <taxon>Actinomycetes</taxon>
        <taxon>Propionibacteriales</taxon>
        <taxon>Actinopolymorphaceae</taxon>
        <taxon>Actinopolymorpha</taxon>
    </lineage>
</organism>
<dbReference type="RefSeq" id="WP_179791148.1">
    <property type="nucleotide sequence ID" value="NZ_BAAARR010000012.1"/>
</dbReference>
<comment type="caution">
    <text evidence="3">The sequence shown here is derived from an EMBL/GenBank/DDBJ whole genome shotgun (WGS) entry which is preliminary data.</text>
</comment>
<keyword evidence="1" id="KW-0472">Membrane</keyword>
<evidence type="ECO:0000313" key="3">
    <source>
        <dbReference type="EMBL" id="NYH93647.1"/>
    </source>
</evidence>
<keyword evidence="4" id="KW-1185">Reference proteome</keyword>
<keyword evidence="1" id="KW-1133">Transmembrane helix</keyword>
<evidence type="ECO:0000313" key="4">
    <source>
        <dbReference type="Proteomes" id="UP000579605"/>
    </source>
</evidence>
<proteinExistence type="predicted"/>
<evidence type="ECO:0000256" key="1">
    <source>
        <dbReference type="SAM" id="Phobius"/>
    </source>
</evidence>
<dbReference type="Proteomes" id="UP000579605">
    <property type="component" value="Unassembled WGS sequence"/>
</dbReference>
<feature type="domain" description="Outer membrane channel protein CpnT-like N-terminal" evidence="2">
    <location>
        <begin position="18"/>
        <end position="138"/>
    </location>
</feature>
<evidence type="ECO:0000259" key="2">
    <source>
        <dbReference type="Pfam" id="PF25547"/>
    </source>
</evidence>
<dbReference type="EMBL" id="JACBZH010000001">
    <property type="protein sequence ID" value="NYH93647.1"/>
    <property type="molecule type" value="Genomic_DNA"/>
</dbReference>
<dbReference type="InterPro" id="IPR057746">
    <property type="entry name" value="CpnT-like_N"/>
</dbReference>
<feature type="transmembrane region" description="Helical" evidence="1">
    <location>
        <begin position="117"/>
        <end position="139"/>
    </location>
</feature>
<gene>
    <name evidence="3" type="ORF">F4554_006285</name>
</gene>
<name>A0A852ZKR3_9ACTN</name>
<feature type="transmembrane region" description="Helical" evidence="1">
    <location>
        <begin position="91"/>
        <end position="111"/>
    </location>
</feature>
<dbReference type="AlphaFoldDB" id="A0A852ZKR3"/>
<dbReference type="Pfam" id="PF25547">
    <property type="entry name" value="WXG100_2"/>
    <property type="match status" value="1"/>
</dbReference>
<protein>
    <submittedName>
        <fullName evidence="3">SH3-like domain-containing protein</fullName>
    </submittedName>
</protein>